<evidence type="ECO:0000313" key="4">
    <source>
        <dbReference type="Proteomes" id="UP001165060"/>
    </source>
</evidence>
<organism evidence="3 4">
    <name type="scientific">Tetraparma gracilis</name>
    <dbReference type="NCBI Taxonomy" id="2962635"/>
    <lineage>
        <taxon>Eukaryota</taxon>
        <taxon>Sar</taxon>
        <taxon>Stramenopiles</taxon>
        <taxon>Ochrophyta</taxon>
        <taxon>Bolidophyceae</taxon>
        <taxon>Parmales</taxon>
        <taxon>Triparmaceae</taxon>
        <taxon>Tetraparma</taxon>
    </lineage>
</organism>
<feature type="transmembrane region" description="Helical" evidence="2">
    <location>
        <begin position="232"/>
        <end position="254"/>
    </location>
</feature>
<feature type="transmembrane region" description="Helical" evidence="2">
    <location>
        <begin position="349"/>
        <end position="378"/>
    </location>
</feature>
<keyword evidence="2" id="KW-0472">Membrane</keyword>
<feature type="transmembrane region" description="Helical" evidence="2">
    <location>
        <begin position="506"/>
        <end position="526"/>
    </location>
</feature>
<feature type="transmembrane region" description="Helical" evidence="2">
    <location>
        <begin position="439"/>
        <end position="457"/>
    </location>
</feature>
<comment type="caution">
    <text evidence="3">The sequence shown here is derived from an EMBL/GenBank/DDBJ whole genome shotgun (WGS) entry which is preliminary data.</text>
</comment>
<dbReference type="Proteomes" id="UP001165060">
    <property type="component" value="Unassembled WGS sequence"/>
</dbReference>
<evidence type="ECO:0008006" key="5">
    <source>
        <dbReference type="Google" id="ProtNLM"/>
    </source>
</evidence>
<feature type="non-terminal residue" evidence="3">
    <location>
        <position position="1"/>
    </location>
</feature>
<protein>
    <recommendedName>
        <fullName evidence="5">ABC transmembrane type-1 domain-containing protein</fullName>
    </recommendedName>
</protein>
<evidence type="ECO:0000256" key="2">
    <source>
        <dbReference type="SAM" id="Phobius"/>
    </source>
</evidence>
<feature type="region of interest" description="Disordered" evidence="1">
    <location>
        <begin position="1"/>
        <end position="53"/>
    </location>
</feature>
<evidence type="ECO:0000313" key="3">
    <source>
        <dbReference type="EMBL" id="GMI22024.1"/>
    </source>
</evidence>
<feature type="compositionally biased region" description="Polar residues" evidence="1">
    <location>
        <begin position="36"/>
        <end position="53"/>
    </location>
</feature>
<evidence type="ECO:0000256" key="1">
    <source>
        <dbReference type="SAM" id="MobiDB-lite"/>
    </source>
</evidence>
<dbReference type="EMBL" id="BRYB01002579">
    <property type="protein sequence ID" value="GMI22024.1"/>
    <property type="molecule type" value="Genomic_DNA"/>
</dbReference>
<proteinExistence type="predicted"/>
<keyword evidence="2" id="KW-1133">Transmembrane helix</keyword>
<gene>
    <name evidence="3" type="ORF">TeGR_g12253</name>
</gene>
<reference evidence="3 4" key="1">
    <citation type="journal article" date="2023" name="Commun. Biol.">
        <title>Genome analysis of Parmales, the sister group of diatoms, reveals the evolutionary specialization of diatoms from phago-mixotrophs to photoautotrophs.</title>
        <authorList>
            <person name="Ban H."/>
            <person name="Sato S."/>
            <person name="Yoshikawa S."/>
            <person name="Yamada K."/>
            <person name="Nakamura Y."/>
            <person name="Ichinomiya M."/>
            <person name="Sato N."/>
            <person name="Blanc-Mathieu R."/>
            <person name="Endo H."/>
            <person name="Kuwata A."/>
            <person name="Ogata H."/>
        </authorList>
    </citation>
    <scope>NUCLEOTIDE SEQUENCE [LARGE SCALE GENOMIC DNA]</scope>
</reference>
<feature type="transmembrane region" description="Helical" evidence="2">
    <location>
        <begin position="542"/>
        <end position="561"/>
    </location>
</feature>
<name>A0ABQ6M979_9STRA</name>
<accession>A0ABQ6M979</accession>
<keyword evidence="2" id="KW-0812">Transmembrane</keyword>
<feature type="compositionally biased region" description="Low complexity" evidence="1">
    <location>
        <begin position="26"/>
        <end position="35"/>
    </location>
</feature>
<keyword evidence="4" id="KW-1185">Reference proteome</keyword>
<sequence>PSDPTLVPSPRNKSAVVPVLSPPSDSPAARSRTSSCDSNTSVNSRDSVASTTSRESAIINEIVALSASGLKGYQPVEGDGPFPRMSGAKVMESGVSDREHRGSASRFTDSIAASLSGVGVKAKMSGVKAKAKSAIKKAKSKLLRHVSSGLGANAFDAAATNPEEYGRYLGQKLSTILFSSSTAGSAVAELLAQKNVEPLKQLAGEREWLVALLEAVAHKVLLKSSWGYKIRIYLALGLTYADLGCDAVVLAIFYNNNHMREFNMSLGIIVFSQLVQMVFCRLQYKRTKELKKQLLACVLYTRPYHDVTNMVKNEPVGMKVFSPHVFYFGVRLISSVTQSFPQMMLQMRAVVTGTGSAAILYTSILMAALAVAFTMSLATFDIESLPSMIKSEPELHGILPDARILRTAVLNLMTLMTSLVCLARAYSLTVCLLASKRTTITYLAVEIALFLVLRAYLRGHNYWTKQRNATSLWVHSLLKGMILDYLSVSAIPTIQMRHPQELGGRCFTTAVALGLASNFGLVLLAAKSDEDAFDKRETNLKILTALTVLFLLAAACFAALIQKRDTFWSGRTSIEFVQHKWRTGIDKRKADVLVCYNKLHRPSNEEAEAFLRANFEEWEKNPPVWFTPVVRDQLIDDDAFPEDFIRSSSFLMSAQYIHSSAIMGSTKATEIMWENS</sequence>